<dbReference type="InterPro" id="IPR036236">
    <property type="entry name" value="Znf_C2H2_sf"/>
</dbReference>
<evidence type="ECO:0000313" key="4">
    <source>
        <dbReference type="EMBL" id="KGN48569.1"/>
    </source>
</evidence>
<evidence type="ECO:0000256" key="2">
    <source>
        <dbReference type="SAM" id="MobiDB-lite"/>
    </source>
</evidence>
<dbReference type="InterPro" id="IPR053266">
    <property type="entry name" value="Zinc_finger_protein_7"/>
</dbReference>
<dbReference type="STRING" id="3659.A0A0A0KIE9"/>
<evidence type="ECO:0000256" key="1">
    <source>
        <dbReference type="PROSITE-ProRule" id="PRU00042"/>
    </source>
</evidence>
<feature type="domain" description="C2H2-type" evidence="3">
    <location>
        <begin position="66"/>
        <end position="93"/>
    </location>
</feature>
<keyword evidence="1" id="KW-0863">Zinc-finger</keyword>
<reference evidence="4 5" key="4">
    <citation type="journal article" date="2011" name="BMC Genomics">
        <title>RNA-Seq improves annotation of protein-coding genes in the cucumber genome.</title>
        <authorList>
            <person name="Li Z."/>
            <person name="Zhang Z."/>
            <person name="Yan P."/>
            <person name="Huang S."/>
            <person name="Fei Z."/>
            <person name="Lin K."/>
        </authorList>
    </citation>
    <scope>NUCLEOTIDE SEQUENCE [LARGE SCALE GENOMIC DNA]</scope>
    <source>
        <strain evidence="5">cv. 9930</strain>
    </source>
</reference>
<dbReference type="OrthoDB" id="1933825at2759"/>
<reference evidence="4 5" key="1">
    <citation type="journal article" date="2009" name="Nat. Genet.">
        <title>The genome of the cucumber, Cucumis sativus L.</title>
        <authorList>
            <person name="Huang S."/>
            <person name="Li R."/>
            <person name="Zhang Z."/>
            <person name="Li L."/>
            <person name="Gu X."/>
            <person name="Fan W."/>
            <person name="Lucas W.J."/>
            <person name="Wang X."/>
            <person name="Xie B."/>
            <person name="Ni P."/>
            <person name="Ren Y."/>
            <person name="Zhu H."/>
            <person name="Li J."/>
            <person name="Lin K."/>
            <person name="Jin W."/>
            <person name="Fei Z."/>
            <person name="Li G."/>
            <person name="Staub J."/>
            <person name="Kilian A."/>
            <person name="van der Vossen E.A."/>
            <person name="Wu Y."/>
            <person name="Guo J."/>
            <person name="He J."/>
            <person name="Jia Z."/>
            <person name="Ren Y."/>
            <person name="Tian G."/>
            <person name="Lu Y."/>
            <person name="Ruan J."/>
            <person name="Qian W."/>
            <person name="Wang M."/>
            <person name="Huang Q."/>
            <person name="Li B."/>
            <person name="Xuan Z."/>
            <person name="Cao J."/>
            <person name="Asan"/>
            <person name="Wu Z."/>
            <person name="Zhang J."/>
            <person name="Cai Q."/>
            <person name="Bai Y."/>
            <person name="Zhao B."/>
            <person name="Han Y."/>
            <person name="Li Y."/>
            <person name="Li X."/>
            <person name="Wang S."/>
            <person name="Shi Q."/>
            <person name="Liu S."/>
            <person name="Cho W.K."/>
            <person name="Kim J.Y."/>
            <person name="Xu Y."/>
            <person name="Heller-Uszynska K."/>
            <person name="Miao H."/>
            <person name="Cheng Z."/>
            <person name="Zhang S."/>
            <person name="Wu J."/>
            <person name="Yang Y."/>
            <person name="Kang H."/>
            <person name="Li M."/>
            <person name="Liang H."/>
            <person name="Ren X."/>
            <person name="Shi Z."/>
            <person name="Wen M."/>
            <person name="Jian M."/>
            <person name="Yang H."/>
            <person name="Zhang G."/>
            <person name="Yang Z."/>
            <person name="Chen R."/>
            <person name="Liu S."/>
            <person name="Li J."/>
            <person name="Ma L."/>
            <person name="Liu H."/>
            <person name="Zhou Y."/>
            <person name="Zhao J."/>
            <person name="Fang X."/>
            <person name="Li G."/>
            <person name="Fang L."/>
            <person name="Li Y."/>
            <person name="Liu D."/>
            <person name="Zheng H."/>
            <person name="Zhang Y."/>
            <person name="Qin N."/>
            <person name="Li Z."/>
            <person name="Yang G."/>
            <person name="Yang S."/>
            <person name="Bolund L."/>
            <person name="Kristiansen K."/>
            <person name="Zheng H."/>
            <person name="Li S."/>
            <person name="Zhang X."/>
            <person name="Yang H."/>
            <person name="Wang J."/>
            <person name="Sun R."/>
            <person name="Zhang B."/>
            <person name="Jiang S."/>
            <person name="Wang J."/>
            <person name="Du Y."/>
            <person name="Li S."/>
        </authorList>
    </citation>
    <scope>NUCLEOTIDE SEQUENCE [LARGE SCALE GENOMIC DNA]</scope>
    <source>
        <strain evidence="5">cv. 9930</strain>
    </source>
</reference>
<protein>
    <recommendedName>
        <fullName evidence="3">C2H2-type domain-containing protein</fullName>
    </recommendedName>
</protein>
<dbReference type="InterPro" id="IPR013087">
    <property type="entry name" value="Znf_C2H2_type"/>
</dbReference>
<name>A0A0A0KIE9_CUCSA</name>
<dbReference type="SUPFAM" id="SSF57667">
    <property type="entry name" value="beta-beta-alpha zinc fingers"/>
    <property type="match status" value="1"/>
</dbReference>
<dbReference type="AlphaFoldDB" id="A0A0A0KIE9"/>
<evidence type="ECO:0000313" key="5">
    <source>
        <dbReference type="Proteomes" id="UP000029981"/>
    </source>
</evidence>
<dbReference type="KEGG" id="csv:101215205"/>
<reference evidence="4 5" key="3">
    <citation type="journal article" date="2010" name="BMC Genomics">
        <title>Transcriptome sequencing and comparative analysis of cucumber flowers with different sex types.</title>
        <authorList>
            <person name="Guo S."/>
            <person name="Zheng Y."/>
            <person name="Joung J.G."/>
            <person name="Liu S."/>
            <person name="Zhang Z."/>
            <person name="Crasta O.R."/>
            <person name="Sobral B.W."/>
            <person name="Xu Y."/>
            <person name="Huang S."/>
            <person name="Fei Z."/>
        </authorList>
    </citation>
    <scope>NUCLEOTIDE SEQUENCE [LARGE SCALE GENOMIC DNA]</scope>
    <source>
        <strain evidence="5">cv. 9930</strain>
    </source>
</reference>
<dbReference type="Gene3D" id="3.30.160.60">
    <property type="entry name" value="Classic Zinc Finger"/>
    <property type="match status" value="1"/>
</dbReference>
<dbReference type="Proteomes" id="UP000029981">
    <property type="component" value="Chromosome 6"/>
</dbReference>
<dbReference type="eggNOG" id="ENOG502RYRJ">
    <property type="taxonomic scope" value="Eukaryota"/>
</dbReference>
<dbReference type="PROSITE" id="PS00028">
    <property type="entry name" value="ZINC_FINGER_C2H2_1"/>
    <property type="match status" value="1"/>
</dbReference>
<keyword evidence="1" id="KW-0862">Zinc</keyword>
<sequence>MNFPYKQAQQDDSSGTSIQCNPDDNLGQLLSLGLVRFDDGHPASNTSFSETKSRVVNGNGGDDRLFSCNYCMRKFYSSQALGGHQNAHKRERGAAKRQQSDPKMVMLSTMAVSLNYAVASLGIKPHSLPHNPTQGGIIQKTPLPKVLRRDQEVMEMDSSWPGSFRFKRVENQGSAINHHLDLNLRL</sequence>
<accession>A0A0A0KIE9</accession>
<dbReference type="GO" id="GO:0008270">
    <property type="term" value="F:zinc ion binding"/>
    <property type="evidence" value="ECO:0007669"/>
    <property type="project" value="UniProtKB-KW"/>
</dbReference>
<dbReference type="EMBL" id="CM002927">
    <property type="protein sequence ID" value="KGN48569.1"/>
    <property type="molecule type" value="Genomic_DNA"/>
</dbReference>
<feature type="compositionally biased region" description="Polar residues" evidence="2">
    <location>
        <begin position="7"/>
        <end position="20"/>
    </location>
</feature>
<feature type="region of interest" description="Disordered" evidence="2">
    <location>
        <begin position="1"/>
        <end position="20"/>
    </location>
</feature>
<keyword evidence="5" id="KW-1185">Reference proteome</keyword>
<dbReference type="PANTHER" id="PTHR47593">
    <property type="entry name" value="ZINC FINGER PROTEIN 4-LIKE"/>
    <property type="match status" value="1"/>
</dbReference>
<organism evidence="4 5">
    <name type="scientific">Cucumis sativus</name>
    <name type="common">Cucumber</name>
    <dbReference type="NCBI Taxonomy" id="3659"/>
    <lineage>
        <taxon>Eukaryota</taxon>
        <taxon>Viridiplantae</taxon>
        <taxon>Streptophyta</taxon>
        <taxon>Embryophyta</taxon>
        <taxon>Tracheophyta</taxon>
        <taxon>Spermatophyta</taxon>
        <taxon>Magnoliopsida</taxon>
        <taxon>eudicotyledons</taxon>
        <taxon>Gunneridae</taxon>
        <taxon>Pentapetalae</taxon>
        <taxon>rosids</taxon>
        <taxon>fabids</taxon>
        <taxon>Cucurbitales</taxon>
        <taxon>Cucurbitaceae</taxon>
        <taxon>Benincaseae</taxon>
        <taxon>Cucumis</taxon>
    </lineage>
</organism>
<dbReference type="Gramene" id="KGN48569">
    <property type="protein sequence ID" value="KGN48569"/>
    <property type="gene ID" value="Csa_6G492290"/>
</dbReference>
<evidence type="ECO:0000259" key="3">
    <source>
        <dbReference type="PROSITE" id="PS50157"/>
    </source>
</evidence>
<keyword evidence="1" id="KW-0479">Metal-binding</keyword>
<dbReference type="PROSITE" id="PS50157">
    <property type="entry name" value="ZINC_FINGER_C2H2_2"/>
    <property type="match status" value="1"/>
</dbReference>
<dbReference type="PANTHER" id="PTHR47593:SF9">
    <property type="entry name" value="C2H2-TYPE DOMAIN-CONTAINING PROTEIN"/>
    <property type="match status" value="1"/>
</dbReference>
<gene>
    <name evidence="4" type="ORF">Csa_6G492290</name>
</gene>
<reference evidence="4 5" key="2">
    <citation type="journal article" date="2009" name="PLoS ONE">
        <title>An integrated genetic and cytogenetic map of the cucumber genome.</title>
        <authorList>
            <person name="Ren Y."/>
            <person name="Zhang Z."/>
            <person name="Liu J."/>
            <person name="Staub J.E."/>
            <person name="Han Y."/>
            <person name="Cheng Z."/>
            <person name="Li X."/>
            <person name="Lu J."/>
            <person name="Miao H."/>
            <person name="Kang H."/>
            <person name="Xie B."/>
            <person name="Gu X."/>
            <person name="Wang X."/>
            <person name="Du Y."/>
            <person name="Jin W."/>
            <person name="Huang S."/>
        </authorList>
    </citation>
    <scope>NUCLEOTIDE SEQUENCE [LARGE SCALE GENOMIC DNA]</scope>
    <source>
        <strain evidence="5">cv. 9930</strain>
    </source>
</reference>
<proteinExistence type="predicted"/>